<keyword evidence="3 8" id="KW-0812">Transmembrane</keyword>
<comment type="subcellular location">
    <subcellularLocation>
        <location evidence="1">Endoplasmic reticulum membrane</location>
        <topology evidence="1">Multi-pass membrane protein</topology>
    </subcellularLocation>
</comment>
<feature type="compositionally biased region" description="Basic and acidic residues" evidence="7">
    <location>
        <begin position="134"/>
        <end position="156"/>
    </location>
</feature>
<keyword evidence="10" id="KW-1185">Reference proteome</keyword>
<evidence type="ECO:0000313" key="9">
    <source>
        <dbReference type="EMBL" id="CAK0804703.1"/>
    </source>
</evidence>
<accession>A0ABN9QIS0</accession>
<dbReference type="Proteomes" id="UP001189429">
    <property type="component" value="Unassembled WGS sequence"/>
</dbReference>
<organism evidence="9 10">
    <name type="scientific">Prorocentrum cordatum</name>
    <dbReference type="NCBI Taxonomy" id="2364126"/>
    <lineage>
        <taxon>Eukaryota</taxon>
        <taxon>Sar</taxon>
        <taxon>Alveolata</taxon>
        <taxon>Dinophyceae</taxon>
        <taxon>Prorocentrales</taxon>
        <taxon>Prorocentraceae</taxon>
        <taxon>Prorocentrum</taxon>
    </lineage>
</organism>
<evidence type="ECO:0000256" key="2">
    <source>
        <dbReference type="ARBA" id="ARBA00009950"/>
    </source>
</evidence>
<evidence type="ECO:0000256" key="6">
    <source>
        <dbReference type="ARBA" id="ARBA00023136"/>
    </source>
</evidence>
<keyword evidence="4" id="KW-0256">Endoplasmic reticulum</keyword>
<evidence type="ECO:0008006" key="11">
    <source>
        <dbReference type="Google" id="ProtNLM"/>
    </source>
</evidence>
<dbReference type="EMBL" id="CAUYUJ010003302">
    <property type="protein sequence ID" value="CAK0804703.1"/>
    <property type="molecule type" value="Genomic_DNA"/>
</dbReference>
<feature type="region of interest" description="Disordered" evidence="7">
    <location>
        <begin position="133"/>
        <end position="156"/>
    </location>
</feature>
<comment type="similarity">
    <text evidence="2">Belongs to the TMEM208 family.</text>
</comment>
<gene>
    <name evidence="9" type="ORF">PCOR1329_LOCUS11421</name>
</gene>
<evidence type="ECO:0000256" key="8">
    <source>
        <dbReference type="SAM" id="Phobius"/>
    </source>
</evidence>
<evidence type="ECO:0000256" key="5">
    <source>
        <dbReference type="ARBA" id="ARBA00022989"/>
    </source>
</evidence>
<dbReference type="PANTHER" id="PTHR13505:SF7">
    <property type="entry name" value="TRANSMEMBRANE PROTEIN 208"/>
    <property type="match status" value="1"/>
</dbReference>
<evidence type="ECO:0000256" key="4">
    <source>
        <dbReference type="ARBA" id="ARBA00022824"/>
    </source>
</evidence>
<keyword evidence="5 8" id="KW-1133">Transmembrane helix</keyword>
<keyword evidence="6 8" id="KW-0472">Membrane</keyword>
<dbReference type="InterPro" id="IPR008506">
    <property type="entry name" value="SND2/TMEM208"/>
</dbReference>
<sequence>MAGHAEKKQAKRAVDTKQYYVYGIGFVNILYFVWKVCLHWSSMGKWNLIGCLLFSAVSYVTYNGIKGTLELGLDYEMYLDLFAINLSTQFLVTFSDYGWLLYLIVPGYGVYKLVRLLLDYVFTPTEEELSENDPAYKKRMEKKQRQAERGKFKTVR</sequence>
<evidence type="ECO:0000313" key="10">
    <source>
        <dbReference type="Proteomes" id="UP001189429"/>
    </source>
</evidence>
<proteinExistence type="inferred from homology"/>
<evidence type="ECO:0000256" key="1">
    <source>
        <dbReference type="ARBA" id="ARBA00004477"/>
    </source>
</evidence>
<dbReference type="Pfam" id="PF05620">
    <property type="entry name" value="TMEM208_SND2"/>
    <property type="match status" value="2"/>
</dbReference>
<feature type="transmembrane region" description="Helical" evidence="8">
    <location>
        <begin position="82"/>
        <end position="105"/>
    </location>
</feature>
<evidence type="ECO:0000256" key="3">
    <source>
        <dbReference type="ARBA" id="ARBA00022692"/>
    </source>
</evidence>
<name>A0ABN9QIS0_9DINO</name>
<feature type="transmembrane region" description="Helical" evidence="8">
    <location>
        <begin position="19"/>
        <end position="38"/>
    </location>
</feature>
<protein>
    <recommendedName>
        <fullName evidence="11">Transmembrane protein 208</fullName>
    </recommendedName>
</protein>
<evidence type="ECO:0000256" key="7">
    <source>
        <dbReference type="SAM" id="MobiDB-lite"/>
    </source>
</evidence>
<comment type="caution">
    <text evidence="9">The sequence shown here is derived from an EMBL/GenBank/DDBJ whole genome shotgun (WGS) entry which is preliminary data.</text>
</comment>
<reference evidence="9" key="1">
    <citation type="submission" date="2023-10" db="EMBL/GenBank/DDBJ databases">
        <authorList>
            <person name="Chen Y."/>
            <person name="Shah S."/>
            <person name="Dougan E. K."/>
            <person name="Thang M."/>
            <person name="Chan C."/>
        </authorList>
    </citation>
    <scope>NUCLEOTIDE SEQUENCE [LARGE SCALE GENOMIC DNA]</scope>
</reference>
<dbReference type="PANTHER" id="PTHR13505">
    <property type="entry name" value="TRANSMEMBRANE PROTEIN 208"/>
    <property type="match status" value="1"/>
</dbReference>